<gene>
    <name evidence="1" type="ORF">BO86DRAFT_233409</name>
</gene>
<evidence type="ECO:0000313" key="1">
    <source>
        <dbReference type="EMBL" id="RAH77071.1"/>
    </source>
</evidence>
<protein>
    <submittedName>
        <fullName evidence="1">Uncharacterized protein</fullName>
    </submittedName>
</protein>
<dbReference type="AlphaFoldDB" id="A0A8T8WMP0"/>
<dbReference type="EMBL" id="KZ824850">
    <property type="protein sequence ID" value="RAH77071.1"/>
    <property type="molecule type" value="Genomic_DNA"/>
</dbReference>
<dbReference type="Proteomes" id="UP000249497">
    <property type="component" value="Unassembled WGS sequence"/>
</dbReference>
<evidence type="ECO:0000313" key="2">
    <source>
        <dbReference type="Proteomes" id="UP000249497"/>
    </source>
</evidence>
<name>A0A8T8WMP0_ASPJA</name>
<proteinExistence type="predicted"/>
<keyword evidence="2" id="KW-1185">Reference proteome</keyword>
<organism evidence="1 2">
    <name type="scientific">Aspergillus japonicus CBS 114.51</name>
    <dbReference type="NCBI Taxonomy" id="1448312"/>
    <lineage>
        <taxon>Eukaryota</taxon>
        <taxon>Fungi</taxon>
        <taxon>Dikarya</taxon>
        <taxon>Ascomycota</taxon>
        <taxon>Pezizomycotina</taxon>
        <taxon>Eurotiomycetes</taxon>
        <taxon>Eurotiomycetidae</taxon>
        <taxon>Eurotiales</taxon>
        <taxon>Aspergillaceae</taxon>
        <taxon>Aspergillus</taxon>
        <taxon>Aspergillus subgen. Circumdati</taxon>
    </lineage>
</organism>
<accession>A0A8T8WMP0</accession>
<dbReference type="GeneID" id="37170716"/>
<dbReference type="RefSeq" id="XP_025522965.1">
    <property type="nucleotide sequence ID" value="XM_025667024.1"/>
</dbReference>
<sequence>MHRLLITCVICTESASSLSLRILHMMTSRHADCLVLARRFCASTEGVYAAVEKRNWPRKSINRATRSTFHKIDCKERSQATFLPCGSFIRGCAGNRCLSPD</sequence>
<reference evidence="1 2" key="1">
    <citation type="submission" date="2018-02" db="EMBL/GenBank/DDBJ databases">
        <title>The genomes of Aspergillus section Nigri reveals drivers in fungal speciation.</title>
        <authorList>
            <consortium name="DOE Joint Genome Institute"/>
            <person name="Vesth T.C."/>
            <person name="Nybo J."/>
            <person name="Theobald S."/>
            <person name="Brandl J."/>
            <person name="Frisvad J.C."/>
            <person name="Nielsen K.F."/>
            <person name="Lyhne E.K."/>
            <person name="Kogle M.E."/>
            <person name="Kuo A."/>
            <person name="Riley R."/>
            <person name="Clum A."/>
            <person name="Nolan M."/>
            <person name="Lipzen A."/>
            <person name="Salamov A."/>
            <person name="Henrissat B."/>
            <person name="Wiebenga A."/>
            <person name="De vries R.P."/>
            <person name="Grigoriev I.V."/>
            <person name="Mortensen U.H."/>
            <person name="Andersen M.R."/>
            <person name="Baker S.E."/>
        </authorList>
    </citation>
    <scope>NUCLEOTIDE SEQUENCE [LARGE SCALE GENOMIC DNA]</scope>
    <source>
        <strain evidence="1 2">CBS 114.51</strain>
    </source>
</reference>